<dbReference type="GO" id="GO:0015627">
    <property type="term" value="C:type II protein secretion system complex"/>
    <property type="evidence" value="ECO:0007669"/>
    <property type="project" value="TreeGrafter"/>
</dbReference>
<keyword evidence="1" id="KW-0732">Signal</keyword>
<feature type="signal peptide" evidence="1">
    <location>
        <begin position="1"/>
        <end position="28"/>
    </location>
</feature>
<dbReference type="Proteomes" id="UP000242502">
    <property type="component" value="Unassembled WGS sequence"/>
</dbReference>
<evidence type="ECO:0000313" key="3">
    <source>
        <dbReference type="Proteomes" id="UP000242502"/>
    </source>
</evidence>
<organism evidence="2 3">
    <name type="scientific">Candidatus Endobugula sertula</name>
    <name type="common">Bugula neritina bacterial symbiont</name>
    <dbReference type="NCBI Taxonomy" id="62101"/>
    <lineage>
        <taxon>Bacteria</taxon>
        <taxon>Pseudomonadati</taxon>
        <taxon>Pseudomonadota</taxon>
        <taxon>Gammaproteobacteria</taxon>
        <taxon>Cellvibrionales</taxon>
        <taxon>Cellvibrionaceae</taxon>
        <taxon>Candidatus Endobugula</taxon>
    </lineage>
</organism>
<reference evidence="2 3" key="1">
    <citation type="journal article" date="2016" name="Appl. Environ. Microbiol.">
        <title>Lack of Overt Genome Reduction in the Bryostatin-Producing Bryozoan Symbiont "Candidatus Endobugula sertula".</title>
        <authorList>
            <person name="Miller I.J."/>
            <person name="Vanee N."/>
            <person name="Fong S.S."/>
            <person name="Lim-Fong G.E."/>
            <person name="Kwan J.C."/>
        </authorList>
    </citation>
    <scope>NUCLEOTIDE SEQUENCE [LARGE SCALE GENOMIC DNA]</scope>
    <source>
        <strain evidence="2">AB1-4</strain>
    </source>
</reference>
<dbReference type="AlphaFoldDB" id="A0A1D2QND9"/>
<proteinExistence type="predicted"/>
<dbReference type="SUPFAM" id="SSF47781">
    <property type="entry name" value="RuvA domain 2-like"/>
    <property type="match status" value="1"/>
</dbReference>
<dbReference type="GO" id="GO:0015628">
    <property type="term" value="P:protein secretion by the type II secretion system"/>
    <property type="evidence" value="ECO:0007669"/>
    <property type="project" value="TreeGrafter"/>
</dbReference>
<dbReference type="STRING" id="62101.AB835_10585"/>
<evidence type="ECO:0008006" key="4">
    <source>
        <dbReference type="Google" id="ProtNLM"/>
    </source>
</evidence>
<dbReference type="InterPro" id="IPR051675">
    <property type="entry name" value="Endo/Exo/Phosphatase_dom_1"/>
</dbReference>
<protein>
    <recommendedName>
        <fullName evidence="4">Competence protein ComEA</fullName>
    </recommendedName>
</protein>
<dbReference type="PANTHER" id="PTHR21180:SF32">
    <property type="entry name" value="ENDONUCLEASE_EXONUCLEASE_PHOSPHATASE FAMILY DOMAIN-CONTAINING PROTEIN 1"/>
    <property type="match status" value="1"/>
</dbReference>
<accession>A0A1D2QND9</accession>
<comment type="caution">
    <text evidence="2">The sequence shown here is derived from an EMBL/GenBank/DDBJ whole genome shotgun (WGS) entry which is preliminary data.</text>
</comment>
<name>A0A1D2QND9_9GAMM</name>
<dbReference type="InterPro" id="IPR004509">
    <property type="entry name" value="Competence_ComEA_HhH"/>
</dbReference>
<dbReference type="EMBL" id="MDLC01000039">
    <property type="protein sequence ID" value="ODS23096.1"/>
    <property type="molecule type" value="Genomic_DNA"/>
</dbReference>
<feature type="chain" id="PRO_5008906548" description="Competence protein ComEA" evidence="1">
    <location>
        <begin position="29"/>
        <end position="110"/>
    </location>
</feature>
<dbReference type="NCBIfam" id="TIGR00426">
    <property type="entry name" value="competence protein ComEA helix-hairpin-helix repeat region"/>
    <property type="match status" value="1"/>
</dbReference>
<dbReference type="Gene3D" id="1.10.150.280">
    <property type="entry name" value="AF1531-like domain"/>
    <property type="match status" value="1"/>
</dbReference>
<evidence type="ECO:0000313" key="2">
    <source>
        <dbReference type="EMBL" id="ODS23096.1"/>
    </source>
</evidence>
<gene>
    <name evidence="2" type="ORF">AB835_10585</name>
</gene>
<evidence type="ECO:0000256" key="1">
    <source>
        <dbReference type="SAM" id="SignalP"/>
    </source>
</evidence>
<dbReference type="Pfam" id="PF12836">
    <property type="entry name" value="HHH_3"/>
    <property type="match status" value="1"/>
</dbReference>
<dbReference type="PANTHER" id="PTHR21180">
    <property type="entry name" value="ENDONUCLEASE/EXONUCLEASE/PHOSPHATASE FAMILY DOMAIN-CONTAINING PROTEIN 1"/>
    <property type="match status" value="1"/>
</dbReference>
<dbReference type="InterPro" id="IPR010994">
    <property type="entry name" value="RuvA_2-like"/>
</dbReference>
<sequence length="110" mass="12079">MKPLFFSKSFLSSFLLLITFSASSSLLADEIGAESLQQPILEQVVKQPIDINQASAEQISSVLKGVGLKKAQAIVEWRESNGEFTSIEQLLEVQGIGEKTLEVNRLKVTI</sequence>